<reference evidence="3" key="2">
    <citation type="submission" date="2018-07" db="EMBL/GenBank/DDBJ databases">
        <authorList>
            <person name="Quirk P.G."/>
            <person name="Krulwich T.A."/>
        </authorList>
    </citation>
    <scope>NUCLEOTIDE SEQUENCE</scope>
</reference>
<sequence length="272" mass="30436">MNLRLKLNAKYPVSWDSMKIAGKDWAASFRKRHQNMSLRKAENTSAARSFGFTKTAVAGFTRYFAPAMTNTISHSTGSLIKMNVALPQSKVLAQKSQKQVGQFVSREHGEIVTFIGIVNVTGTALPPVYVFPRVRFKDEFLKNAPLGSIGLANKPGWMTADLFPEVLKHIKHHTNCSLDDPILLLFDNHDSHCSIESIEFARENGIVSLPFPPHTSHRLQPLDVSVYGPFKGKLKIAFNDWHVSNVGNDINRLIFLNCRLDGFEIDTGWDAT</sequence>
<dbReference type="EMBL" id="UFQT01000216">
    <property type="protein sequence ID" value="SSX21839.1"/>
    <property type="molecule type" value="Genomic_DNA"/>
</dbReference>
<organism evidence="3">
    <name type="scientific">Culicoides sonorensis</name>
    <name type="common">Biting midge</name>
    <dbReference type="NCBI Taxonomy" id="179676"/>
    <lineage>
        <taxon>Eukaryota</taxon>
        <taxon>Metazoa</taxon>
        <taxon>Ecdysozoa</taxon>
        <taxon>Arthropoda</taxon>
        <taxon>Hexapoda</taxon>
        <taxon>Insecta</taxon>
        <taxon>Pterygota</taxon>
        <taxon>Neoptera</taxon>
        <taxon>Endopterygota</taxon>
        <taxon>Diptera</taxon>
        <taxon>Nematocera</taxon>
        <taxon>Chironomoidea</taxon>
        <taxon>Ceratopogonidae</taxon>
        <taxon>Ceratopogoninae</taxon>
        <taxon>Culicoides</taxon>
        <taxon>Monoculicoides</taxon>
    </lineage>
</organism>
<dbReference type="PANTHER" id="PTHR19303">
    <property type="entry name" value="TRANSPOSON"/>
    <property type="match status" value="1"/>
</dbReference>
<dbReference type="AlphaFoldDB" id="A0A336LYP6"/>
<dbReference type="GO" id="GO:0003677">
    <property type="term" value="F:DNA binding"/>
    <property type="evidence" value="ECO:0007669"/>
    <property type="project" value="TreeGrafter"/>
</dbReference>
<proteinExistence type="predicted"/>
<dbReference type="EMBL" id="UFQS01000216">
    <property type="protein sequence ID" value="SSX01459.1"/>
    <property type="molecule type" value="Genomic_DNA"/>
</dbReference>
<dbReference type="VEuPathDB" id="VectorBase:CSON005489"/>
<dbReference type="GO" id="GO:0005634">
    <property type="term" value="C:nucleus"/>
    <property type="evidence" value="ECO:0007669"/>
    <property type="project" value="TreeGrafter"/>
</dbReference>
<dbReference type="PANTHER" id="PTHR19303:SF71">
    <property type="entry name" value="ZINC FINGER PHD-TYPE DOMAIN-CONTAINING PROTEIN"/>
    <property type="match status" value="1"/>
</dbReference>
<protein>
    <submittedName>
        <fullName evidence="3">CSON005489 protein</fullName>
    </submittedName>
</protein>
<dbReference type="InterPro" id="IPR004875">
    <property type="entry name" value="DDE_SF_endonuclease_dom"/>
</dbReference>
<evidence type="ECO:0000313" key="2">
    <source>
        <dbReference type="EMBL" id="SSX01459.1"/>
    </source>
</evidence>
<name>A0A336LYP6_CULSO</name>
<evidence type="ECO:0000259" key="1">
    <source>
        <dbReference type="Pfam" id="PF03184"/>
    </source>
</evidence>
<evidence type="ECO:0000313" key="3">
    <source>
        <dbReference type="EMBL" id="SSX21839.1"/>
    </source>
</evidence>
<dbReference type="Pfam" id="PF03184">
    <property type="entry name" value="DDE_1"/>
    <property type="match status" value="1"/>
</dbReference>
<gene>
    <name evidence="3" type="primary">CSON005489</name>
</gene>
<dbReference type="OMA" id="HESHTSL"/>
<accession>A0A336LYP6</accession>
<feature type="domain" description="DDE-1" evidence="1">
    <location>
        <begin position="143"/>
        <end position="243"/>
    </location>
</feature>
<dbReference type="InterPro" id="IPR050863">
    <property type="entry name" value="CenT-Element_Derived"/>
</dbReference>
<reference evidence="2" key="1">
    <citation type="submission" date="2018-04" db="EMBL/GenBank/DDBJ databases">
        <authorList>
            <person name="Go L.Y."/>
            <person name="Mitchell J.A."/>
        </authorList>
    </citation>
    <scope>NUCLEOTIDE SEQUENCE</scope>
    <source>
        <tissue evidence="2">Whole organism</tissue>
    </source>
</reference>